<dbReference type="EMBL" id="OU895878">
    <property type="protein sequence ID" value="CAG9802849.1"/>
    <property type="molecule type" value="Genomic_DNA"/>
</dbReference>
<feature type="signal peptide" evidence="1">
    <location>
        <begin position="1"/>
        <end position="22"/>
    </location>
</feature>
<sequence>MKILFILLSTLILFSLIPLSFSDATFEIRSDIEVAIRLSLRPSPISIVMKNYRNADQFFKNFKSIITNLRPQMLTPPARDNIDTLEAITKINYQQSAKFFNNDYMTIWYNKMRRFLEANYVFTNMYEINDKFLQTMTSKKAPRCWNRFRENVKNVTQYYVVTTVYKKVEDFLFNKFSGYKNESLTFLEGSKKIGPGNSASFFLTTNINAMTDLHNRWMSDLDQLKHENNQTEILKPIIDDAFNKTLPDYESILANVTDCALPKKLPPAA</sequence>
<feature type="chain" id="PRO_5040380984" evidence="1">
    <location>
        <begin position="23"/>
        <end position="269"/>
    </location>
</feature>
<evidence type="ECO:0000313" key="3">
    <source>
        <dbReference type="Proteomes" id="UP001153620"/>
    </source>
</evidence>
<organism evidence="2 3">
    <name type="scientific">Chironomus riparius</name>
    <dbReference type="NCBI Taxonomy" id="315576"/>
    <lineage>
        <taxon>Eukaryota</taxon>
        <taxon>Metazoa</taxon>
        <taxon>Ecdysozoa</taxon>
        <taxon>Arthropoda</taxon>
        <taxon>Hexapoda</taxon>
        <taxon>Insecta</taxon>
        <taxon>Pterygota</taxon>
        <taxon>Neoptera</taxon>
        <taxon>Endopterygota</taxon>
        <taxon>Diptera</taxon>
        <taxon>Nematocera</taxon>
        <taxon>Chironomoidea</taxon>
        <taxon>Chironomidae</taxon>
        <taxon>Chironominae</taxon>
        <taxon>Chironomus</taxon>
    </lineage>
</organism>
<proteinExistence type="predicted"/>
<keyword evidence="3" id="KW-1185">Reference proteome</keyword>
<keyword evidence="1" id="KW-0732">Signal</keyword>
<evidence type="ECO:0000256" key="1">
    <source>
        <dbReference type="SAM" id="SignalP"/>
    </source>
</evidence>
<gene>
    <name evidence="2" type="ORF">CHIRRI_LOCUS5754</name>
</gene>
<accession>A0A9N9RUQ0</accession>
<dbReference type="Proteomes" id="UP001153620">
    <property type="component" value="Chromosome 2"/>
</dbReference>
<protein>
    <submittedName>
        <fullName evidence="2">Uncharacterized protein</fullName>
    </submittedName>
</protein>
<evidence type="ECO:0000313" key="2">
    <source>
        <dbReference type="EMBL" id="CAG9802849.1"/>
    </source>
</evidence>
<name>A0A9N9RUQ0_9DIPT</name>
<reference evidence="2" key="1">
    <citation type="submission" date="2022-01" db="EMBL/GenBank/DDBJ databases">
        <authorList>
            <person name="King R."/>
        </authorList>
    </citation>
    <scope>NUCLEOTIDE SEQUENCE</scope>
</reference>
<reference evidence="2" key="2">
    <citation type="submission" date="2022-10" db="EMBL/GenBank/DDBJ databases">
        <authorList>
            <consortium name="ENA_rothamsted_submissions"/>
            <consortium name="culmorum"/>
            <person name="King R."/>
        </authorList>
    </citation>
    <scope>NUCLEOTIDE SEQUENCE</scope>
</reference>
<dbReference type="AlphaFoldDB" id="A0A9N9RUQ0"/>